<proteinExistence type="predicted"/>
<accession>A0A1Y2L731</accession>
<dbReference type="OrthoDB" id="7366003at2"/>
<dbReference type="RefSeq" id="WP_085620857.1">
    <property type="nucleotide sequence ID" value="NZ_JBLXCG010000013.1"/>
</dbReference>
<protein>
    <recommendedName>
        <fullName evidence="4">Solute-binding protein family 3/N-terminal domain-containing protein</fullName>
    </recommendedName>
</protein>
<keyword evidence="1" id="KW-1133">Transmembrane helix</keyword>
<dbReference type="STRING" id="1293890.TALK_19600"/>
<evidence type="ECO:0008006" key="4">
    <source>
        <dbReference type="Google" id="ProtNLM"/>
    </source>
</evidence>
<dbReference type="Proteomes" id="UP000193396">
    <property type="component" value="Unassembled WGS sequence"/>
</dbReference>
<reference evidence="2 3" key="1">
    <citation type="submission" date="2014-03" db="EMBL/GenBank/DDBJ databases">
        <title>The draft genome sequence of Thalassospira alkalitolerans JCM 18968.</title>
        <authorList>
            <person name="Lai Q."/>
            <person name="Shao Z."/>
        </authorList>
    </citation>
    <scope>NUCLEOTIDE SEQUENCE [LARGE SCALE GENOMIC DNA]</scope>
    <source>
        <strain evidence="2 3">JCM 18968</strain>
    </source>
</reference>
<keyword evidence="3" id="KW-1185">Reference proteome</keyword>
<feature type="transmembrane region" description="Helical" evidence="1">
    <location>
        <begin position="33"/>
        <end position="52"/>
    </location>
</feature>
<evidence type="ECO:0000256" key="1">
    <source>
        <dbReference type="SAM" id="Phobius"/>
    </source>
</evidence>
<gene>
    <name evidence="2" type="ORF">TALK_19600</name>
</gene>
<organism evidence="2 3">
    <name type="scientific">Thalassospira alkalitolerans</name>
    <dbReference type="NCBI Taxonomy" id="1293890"/>
    <lineage>
        <taxon>Bacteria</taxon>
        <taxon>Pseudomonadati</taxon>
        <taxon>Pseudomonadota</taxon>
        <taxon>Alphaproteobacteria</taxon>
        <taxon>Rhodospirillales</taxon>
        <taxon>Thalassospiraceae</taxon>
        <taxon>Thalassospira</taxon>
    </lineage>
</organism>
<dbReference type="AlphaFoldDB" id="A0A1Y2L731"/>
<comment type="caution">
    <text evidence="2">The sequence shown here is derived from an EMBL/GenBank/DDBJ whole genome shotgun (WGS) entry which is preliminary data.</text>
</comment>
<evidence type="ECO:0000313" key="3">
    <source>
        <dbReference type="Proteomes" id="UP000193396"/>
    </source>
</evidence>
<evidence type="ECO:0000313" key="2">
    <source>
        <dbReference type="EMBL" id="OSQ44058.1"/>
    </source>
</evidence>
<dbReference type="EMBL" id="JFKB01000021">
    <property type="protein sequence ID" value="OSQ44058.1"/>
    <property type="molecule type" value="Genomic_DNA"/>
</dbReference>
<sequence>MTQPVRGAGKDKKVIGADLGANMPRSLKEQMKLLRVGFFFFLVAVFVGQVFAAKASSVCLRIAFPEIIGNSDVARGAEIYRQDMAEAGLCIEPVMMPLSRSVLETNHGSVDGIFGWTEDLVSLVNVPLLRSSIPVIEVPVLLITRDPSVRRIKDLKDQVLGIWLGFDWAKKVSDGHKNTVEIPGGPIMMQKMLFAGRIDAMLVDGYSYSHMLDLSDYAATVLKNNKVYSWLREEHRSQLTAFNAGIHLYRKRFGDAVSN</sequence>
<keyword evidence="1" id="KW-0812">Transmembrane</keyword>
<keyword evidence="1" id="KW-0472">Membrane</keyword>
<dbReference type="SUPFAM" id="SSF53850">
    <property type="entry name" value="Periplasmic binding protein-like II"/>
    <property type="match status" value="1"/>
</dbReference>
<name>A0A1Y2L731_9PROT</name>